<dbReference type="CDD" id="cd01662">
    <property type="entry name" value="Ubiquinol_Oxidase_I"/>
    <property type="match status" value="1"/>
</dbReference>
<dbReference type="PROSITE" id="PS50855">
    <property type="entry name" value="COX1"/>
    <property type="match status" value="1"/>
</dbReference>
<feature type="transmembrane region" description="Helical" evidence="22">
    <location>
        <begin position="182"/>
        <end position="208"/>
    </location>
</feature>
<dbReference type="GO" id="GO:0015990">
    <property type="term" value="P:electron transport coupled proton transport"/>
    <property type="evidence" value="ECO:0007669"/>
    <property type="project" value="TreeGrafter"/>
</dbReference>
<dbReference type="AlphaFoldDB" id="A0A366XT75"/>
<dbReference type="InterPro" id="IPR023616">
    <property type="entry name" value="Cyt_c_oxase-like_su1_dom"/>
</dbReference>
<sequence length="657" mass="74336">MFNFIKDNLILHDPMILGANISIALTVIGIVFVLTYWKKWRWLWTEWITTVDHKRIGIMYIIAALLMLFRGGVDALLMRAQLTVPNNDFLSSQHYNEIFTTHGVIMILFMAMPFLIGLMNVAVPLQIGARDVAFPYLNNLSFWSFMFGAILFNISFVFGGSPDAGWTNYAPLAIEGSPGPGINYYLLGLQVAGIGTLMTGINFIVTIVKMRAPGMTLLRIPMFTWTTLITSFIIVFAFPILTVTLALMSFDRLFGTHFFTLTGGGNPMLWSNLFWLWGHPEVYIVILPAFGIFSEIIATFARKTLFGYKSMIISLVAISFLSFIVWVHHFFTMGGSAAVNNVFSITTMAIAIPTGIKIFNWLGTLYKSKIQFTSAMLWSVAFIPTFVIGGVTGVMLGMAAADFQYHNNYFLVAHFHYTLIAGVAFACFAGLIYWYPKMFGYKMNERIGKWAFWFFTIGFNVCFLPQFILGFAGMPRRVYTYMPEDGWTTLNVISTIGAVGMGIGFVVIVYNVYYSFRYAEREVSGDSWDGRTLEWATTTAVPPHYNFAVVPEIKEVDAFWYMKQEQKEAKQEEKQDKIDYKPIHMPSNAGTPFVFSAFTFVAGFALVFELWWMAILGAVGILGCLAFRSMRSHKEDEGYYVSVEEINKTENLFKKEA</sequence>
<dbReference type="Gene3D" id="1.20.210.10">
    <property type="entry name" value="Cytochrome c oxidase-like, subunit I domain"/>
    <property type="match status" value="1"/>
</dbReference>
<evidence type="ECO:0000313" key="24">
    <source>
        <dbReference type="EMBL" id="RBW69097.1"/>
    </source>
</evidence>
<reference evidence="24 25" key="1">
    <citation type="submission" date="2018-07" db="EMBL/GenBank/DDBJ databases">
        <title>Lottiidibacillus patelloidae gen. nov., sp. nov., isolated from the intestinal tract of a marine limpet and the reclassification of B. taeanensis BH030017T, B. algicola KMM 3737T and B. hwajinpoensis SW-72T as genus Lottiidibacillus.</title>
        <authorList>
            <person name="Liu R."/>
            <person name="Huang Z."/>
        </authorList>
    </citation>
    <scope>NUCLEOTIDE SEQUENCE [LARGE SCALE GENOMIC DNA]</scope>
    <source>
        <strain evidence="24 25">BH030017</strain>
    </source>
</reference>
<evidence type="ECO:0000256" key="9">
    <source>
        <dbReference type="ARBA" id="ARBA00022692"/>
    </source>
</evidence>
<dbReference type="InterPro" id="IPR000883">
    <property type="entry name" value="Cyt_C_Oxase_1"/>
</dbReference>
<evidence type="ECO:0000256" key="6">
    <source>
        <dbReference type="ARBA" id="ARBA00022475"/>
    </source>
</evidence>
<dbReference type="Proteomes" id="UP000253314">
    <property type="component" value="Unassembled WGS sequence"/>
</dbReference>
<dbReference type="GO" id="GO:0022904">
    <property type="term" value="P:respiratory electron transport chain"/>
    <property type="evidence" value="ECO:0007669"/>
    <property type="project" value="TreeGrafter"/>
</dbReference>
<accession>A0A366XT75</accession>
<keyword evidence="25" id="KW-1185">Reference proteome</keyword>
<dbReference type="InterPro" id="IPR014233">
    <property type="entry name" value="QoxB"/>
</dbReference>
<dbReference type="GO" id="GO:0006119">
    <property type="term" value="P:oxidative phosphorylation"/>
    <property type="evidence" value="ECO:0007669"/>
    <property type="project" value="UniProtKB-UniPathway"/>
</dbReference>
<dbReference type="GO" id="GO:0016682">
    <property type="term" value="F:oxidoreductase activity, acting on diphenols and related substances as donors, oxygen as acceptor"/>
    <property type="evidence" value="ECO:0007669"/>
    <property type="project" value="UniProtKB-UniRule"/>
</dbReference>
<keyword evidence="5 21" id="KW-0813">Transport</keyword>
<comment type="subcellular location">
    <subcellularLocation>
        <location evidence="2 22">Cell membrane</location>
        <topology evidence="2 22">Multi-pass membrane protein</topology>
    </subcellularLocation>
</comment>
<evidence type="ECO:0000256" key="22">
    <source>
        <dbReference type="RuleBase" id="RU367144"/>
    </source>
</evidence>
<comment type="function">
    <text evidence="22">Catalyzes quinol oxidation with the concomitant reduction of oxygen to water.</text>
</comment>
<keyword evidence="9 21" id="KW-0812">Transmembrane</keyword>
<keyword evidence="10 22" id="KW-0479">Metal-binding</keyword>
<organism evidence="24 25">
    <name type="scientific">Bacillus taeanensis</name>
    <dbReference type="NCBI Taxonomy" id="273032"/>
    <lineage>
        <taxon>Bacteria</taxon>
        <taxon>Bacillati</taxon>
        <taxon>Bacillota</taxon>
        <taxon>Bacilli</taxon>
        <taxon>Bacillales</taxon>
        <taxon>Bacillaceae</taxon>
        <taxon>Bacillus</taxon>
    </lineage>
</organism>
<keyword evidence="16 22" id="KW-0408">Iron</keyword>
<dbReference type="OrthoDB" id="9759913at2"/>
<dbReference type="UniPathway" id="UPA00705"/>
<keyword evidence="19 22" id="KW-0472">Membrane</keyword>
<dbReference type="RefSeq" id="WP_113806529.1">
    <property type="nucleotide sequence ID" value="NZ_QOCW01000013.1"/>
</dbReference>
<feature type="transmembrane region" description="Helical" evidence="22">
    <location>
        <begin position="58"/>
        <end position="78"/>
    </location>
</feature>
<evidence type="ECO:0000259" key="23">
    <source>
        <dbReference type="PROSITE" id="PS50855"/>
    </source>
</evidence>
<dbReference type="EMBL" id="QOCW01000013">
    <property type="protein sequence ID" value="RBW69097.1"/>
    <property type="molecule type" value="Genomic_DNA"/>
</dbReference>
<evidence type="ECO:0000256" key="10">
    <source>
        <dbReference type="ARBA" id="ARBA00022723"/>
    </source>
</evidence>
<comment type="catalytic activity">
    <reaction evidence="1 22">
        <text>2 a quinol + O2 = 2 a quinone + 2 H2O</text>
        <dbReference type="Rhea" id="RHEA:55376"/>
        <dbReference type="ChEBI" id="CHEBI:15377"/>
        <dbReference type="ChEBI" id="CHEBI:15379"/>
        <dbReference type="ChEBI" id="CHEBI:24646"/>
        <dbReference type="ChEBI" id="CHEBI:132124"/>
    </reaction>
</comment>
<evidence type="ECO:0000256" key="18">
    <source>
        <dbReference type="ARBA" id="ARBA00023065"/>
    </source>
</evidence>
<evidence type="ECO:0000256" key="12">
    <source>
        <dbReference type="ARBA" id="ARBA00022967"/>
    </source>
</evidence>
<dbReference type="GO" id="GO:0020037">
    <property type="term" value="F:heme binding"/>
    <property type="evidence" value="ECO:0007669"/>
    <property type="project" value="UniProtKB-UniRule"/>
</dbReference>
<keyword evidence="6 22" id="KW-1003">Cell membrane</keyword>
<keyword evidence="18 22" id="KW-0406">Ion transport</keyword>
<feature type="transmembrane region" description="Helical" evidence="22">
    <location>
        <begin position="312"/>
        <end position="331"/>
    </location>
</feature>
<evidence type="ECO:0000256" key="17">
    <source>
        <dbReference type="ARBA" id="ARBA00023008"/>
    </source>
</evidence>
<evidence type="ECO:0000256" key="15">
    <source>
        <dbReference type="ARBA" id="ARBA00023002"/>
    </source>
</evidence>
<evidence type="ECO:0000256" key="7">
    <source>
        <dbReference type="ARBA" id="ARBA00022617"/>
    </source>
</evidence>
<keyword evidence="12" id="KW-1278">Translocase</keyword>
<evidence type="ECO:0000256" key="13">
    <source>
        <dbReference type="ARBA" id="ARBA00022982"/>
    </source>
</evidence>
<name>A0A366XT75_9BACI</name>
<evidence type="ECO:0000256" key="16">
    <source>
        <dbReference type="ARBA" id="ARBA00023004"/>
    </source>
</evidence>
<evidence type="ECO:0000256" key="3">
    <source>
        <dbReference type="ARBA" id="ARBA00004673"/>
    </source>
</evidence>
<dbReference type="PROSITE" id="PS00077">
    <property type="entry name" value="COX1_CUB"/>
    <property type="match status" value="1"/>
</dbReference>
<evidence type="ECO:0000256" key="4">
    <source>
        <dbReference type="ARBA" id="ARBA00009578"/>
    </source>
</evidence>
<feature type="transmembrane region" description="Helical" evidence="22">
    <location>
        <begin position="375"/>
        <end position="401"/>
    </location>
</feature>
<feature type="transmembrane region" description="Helical" evidence="22">
    <location>
        <begin position="583"/>
        <end position="604"/>
    </location>
</feature>
<feature type="domain" description="Cytochrome oxidase subunit I profile" evidence="23">
    <location>
        <begin position="38"/>
        <end position="554"/>
    </location>
</feature>
<evidence type="ECO:0000256" key="5">
    <source>
        <dbReference type="ARBA" id="ARBA00022448"/>
    </source>
</evidence>
<proteinExistence type="inferred from homology"/>
<feature type="transmembrane region" description="Helical" evidence="22">
    <location>
        <begin position="15"/>
        <end position="37"/>
    </location>
</feature>
<keyword evidence="14 22" id="KW-1133">Transmembrane helix</keyword>
<dbReference type="InterPro" id="IPR036927">
    <property type="entry name" value="Cyt_c_oxase-like_su1_sf"/>
</dbReference>
<evidence type="ECO:0000256" key="8">
    <source>
        <dbReference type="ARBA" id="ARBA00022660"/>
    </source>
</evidence>
<comment type="cofactor">
    <cofactor evidence="22">
        <name>ferriheme a</name>
        <dbReference type="ChEBI" id="CHEBI:60532"/>
    </cofactor>
    <text evidence="22">Heme A3.</text>
</comment>
<dbReference type="GO" id="GO:0004129">
    <property type="term" value="F:cytochrome-c oxidase activity"/>
    <property type="evidence" value="ECO:0007669"/>
    <property type="project" value="UniProtKB-UniRule"/>
</dbReference>
<feature type="transmembrane region" description="Helical" evidence="22">
    <location>
        <begin position="140"/>
        <end position="162"/>
    </location>
</feature>
<comment type="cofactor">
    <cofactor evidence="22">
        <name>Cu cation</name>
        <dbReference type="ChEBI" id="CHEBI:23378"/>
    </cofactor>
    <text evidence="22">Binds a copper B center.</text>
</comment>
<evidence type="ECO:0000256" key="14">
    <source>
        <dbReference type="ARBA" id="ARBA00022989"/>
    </source>
</evidence>
<keyword evidence="13 21" id="KW-0249">Electron transport</keyword>
<gene>
    <name evidence="24" type="primary">qoxB</name>
    <name evidence="24" type="ORF">DS031_13135</name>
</gene>
<dbReference type="Pfam" id="PF00115">
    <property type="entry name" value="COX1"/>
    <property type="match status" value="1"/>
</dbReference>
<evidence type="ECO:0000256" key="21">
    <source>
        <dbReference type="RuleBase" id="RU000370"/>
    </source>
</evidence>
<dbReference type="EC" id="1.10.3.-" evidence="22"/>
<feature type="transmembrane region" description="Helical" evidence="22">
    <location>
        <begin position="610"/>
        <end position="627"/>
    </location>
</feature>
<dbReference type="GO" id="GO:0098803">
    <property type="term" value="C:respiratory chain complex"/>
    <property type="evidence" value="ECO:0007669"/>
    <property type="project" value="UniProtKB-UniRule"/>
</dbReference>
<feature type="transmembrane region" description="Helical" evidence="22">
    <location>
        <begin position="98"/>
        <end position="119"/>
    </location>
</feature>
<dbReference type="PRINTS" id="PR01165">
    <property type="entry name" value="CYCOXIDASEI"/>
</dbReference>
<evidence type="ECO:0000256" key="1">
    <source>
        <dbReference type="ARBA" id="ARBA00000725"/>
    </source>
</evidence>
<comment type="caution">
    <text evidence="24">The sequence shown here is derived from an EMBL/GenBank/DDBJ whole genome shotgun (WGS) entry which is preliminary data.</text>
</comment>
<protein>
    <recommendedName>
        <fullName evidence="22">Quinol oxidase subunit 1</fullName>
        <ecNumber evidence="22">1.10.3.-</ecNumber>
    </recommendedName>
</protein>
<feature type="transmembrane region" description="Helical" evidence="22">
    <location>
        <begin position="447"/>
        <end position="472"/>
    </location>
</feature>
<dbReference type="PANTHER" id="PTHR10422">
    <property type="entry name" value="CYTOCHROME C OXIDASE SUBUNIT 1"/>
    <property type="match status" value="1"/>
</dbReference>
<feature type="transmembrane region" description="Helical" evidence="22">
    <location>
        <begin position="220"/>
        <end position="248"/>
    </location>
</feature>
<dbReference type="FunFam" id="1.20.210.10:FF:000006">
    <property type="entry name" value="Cytochrome c oxidase subunit 1"/>
    <property type="match status" value="1"/>
</dbReference>
<comment type="catalytic activity">
    <reaction evidence="20">
        <text>4 Fe(II)-[cytochrome c] + O2 + 8 H(+)(in) = 4 Fe(III)-[cytochrome c] + 2 H2O + 4 H(+)(out)</text>
        <dbReference type="Rhea" id="RHEA:11436"/>
        <dbReference type="Rhea" id="RHEA-COMP:10350"/>
        <dbReference type="Rhea" id="RHEA-COMP:14399"/>
        <dbReference type="ChEBI" id="CHEBI:15377"/>
        <dbReference type="ChEBI" id="CHEBI:15378"/>
        <dbReference type="ChEBI" id="CHEBI:15379"/>
        <dbReference type="ChEBI" id="CHEBI:29033"/>
        <dbReference type="ChEBI" id="CHEBI:29034"/>
        <dbReference type="EC" id="7.1.1.9"/>
    </reaction>
</comment>
<evidence type="ECO:0000256" key="19">
    <source>
        <dbReference type="ARBA" id="ARBA00023136"/>
    </source>
</evidence>
<dbReference type="PANTHER" id="PTHR10422:SF35">
    <property type="entry name" value="CYTOCHROME BO(3) UBIQUINOL OXIDASE SUBUNIT 1"/>
    <property type="match status" value="1"/>
</dbReference>
<evidence type="ECO:0000313" key="25">
    <source>
        <dbReference type="Proteomes" id="UP000253314"/>
    </source>
</evidence>
<feature type="transmembrane region" description="Helical" evidence="22">
    <location>
        <begin position="343"/>
        <end position="363"/>
    </location>
</feature>
<evidence type="ECO:0000256" key="2">
    <source>
        <dbReference type="ARBA" id="ARBA00004651"/>
    </source>
</evidence>
<dbReference type="InterPro" id="IPR023615">
    <property type="entry name" value="Cyt_c_Oxase_su1_BS"/>
</dbReference>
<comment type="similarity">
    <text evidence="4 21">Belongs to the heme-copper respiratory oxidase family.</text>
</comment>
<keyword evidence="11 22" id="KW-0375">Hydrogen ion transport</keyword>
<feature type="transmembrane region" description="Helical" evidence="22">
    <location>
        <begin position="282"/>
        <end position="300"/>
    </location>
</feature>
<keyword evidence="8 21" id="KW-0679">Respiratory chain</keyword>
<feature type="transmembrane region" description="Helical" evidence="22">
    <location>
        <begin position="492"/>
        <end position="513"/>
    </location>
</feature>
<dbReference type="GO" id="GO:0005886">
    <property type="term" value="C:plasma membrane"/>
    <property type="evidence" value="ECO:0007669"/>
    <property type="project" value="UniProtKB-SubCell"/>
</dbReference>
<evidence type="ECO:0000256" key="20">
    <source>
        <dbReference type="ARBA" id="ARBA00047816"/>
    </source>
</evidence>
<comment type="pathway">
    <text evidence="3 22">Energy metabolism; oxidative phosphorylation.</text>
</comment>
<keyword evidence="17 22" id="KW-0186">Copper</keyword>
<keyword evidence="7 21" id="KW-0349">Heme</keyword>
<evidence type="ECO:0000256" key="11">
    <source>
        <dbReference type="ARBA" id="ARBA00022781"/>
    </source>
</evidence>
<keyword evidence="15 22" id="KW-0560">Oxidoreductase</keyword>
<dbReference type="NCBIfam" id="TIGR02882">
    <property type="entry name" value="QoxB"/>
    <property type="match status" value="1"/>
</dbReference>
<feature type="transmembrane region" description="Helical" evidence="22">
    <location>
        <begin position="413"/>
        <end position="435"/>
    </location>
</feature>
<dbReference type="GO" id="GO:0005507">
    <property type="term" value="F:copper ion binding"/>
    <property type="evidence" value="ECO:0007669"/>
    <property type="project" value="UniProtKB-UniRule"/>
</dbReference>
<dbReference type="SUPFAM" id="SSF81442">
    <property type="entry name" value="Cytochrome c oxidase subunit I-like"/>
    <property type="match status" value="1"/>
</dbReference>